<dbReference type="InterPro" id="IPR038268">
    <property type="entry name" value="RHH_sf"/>
</dbReference>
<evidence type="ECO:0000313" key="2">
    <source>
        <dbReference type="EMBL" id="GGF24380.1"/>
    </source>
</evidence>
<evidence type="ECO:0000259" key="1">
    <source>
        <dbReference type="Pfam" id="PF13467"/>
    </source>
</evidence>
<gene>
    <name evidence="2" type="ORF">GCM10011611_33040</name>
</gene>
<dbReference type="RefSeq" id="WP_189047701.1">
    <property type="nucleotide sequence ID" value="NZ_BMJQ01000008.1"/>
</dbReference>
<dbReference type="AlphaFoldDB" id="A0A8J2YVN1"/>
<keyword evidence="3" id="KW-1185">Reference proteome</keyword>
<dbReference type="InterPro" id="IPR027373">
    <property type="entry name" value="RHH_dom"/>
</dbReference>
<dbReference type="Proteomes" id="UP000646365">
    <property type="component" value="Unassembled WGS sequence"/>
</dbReference>
<name>A0A8J2YVN1_9PROT</name>
<proteinExistence type="predicted"/>
<dbReference type="EMBL" id="BMJQ01000008">
    <property type="protein sequence ID" value="GGF24380.1"/>
    <property type="molecule type" value="Genomic_DNA"/>
</dbReference>
<dbReference type="Gene3D" id="1.10.3990.20">
    <property type="entry name" value="protein bp1543"/>
    <property type="match status" value="1"/>
</dbReference>
<sequence>MCEIYVKADPILYEARSRSVRIHGVVTSLRLENLFWDVLAQIAARDGMTTNQLIAKLYDELMEHRGEVPNLASFLRVSCMRYLSLQASGALPEPAAPAMRRPERHTLQ</sequence>
<comment type="caution">
    <text evidence="2">The sequence shown here is derived from an EMBL/GenBank/DDBJ whole genome shotgun (WGS) entry which is preliminary data.</text>
</comment>
<organism evidence="2 3">
    <name type="scientific">Aliidongia dinghuensis</name>
    <dbReference type="NCBI Taxonomy" id="1867774"/>
    <lineage>
        <taxon>Bacteria</taxon>
        <taxon>Pseudomonadati</taxon>
        <taxon>Pseudomonadota</taxon>
        <taxon>Alphaproteobacteria</taxon>
        <taxon>Rhodospirillales</taxon>
        <taxon>Dongiaceae</taxon>
        <taxon>Aliidongia</taxon>
    </lineage>
</organism>
<accession>A0A8J2YVN1</accession>
<protein>
    <recommendedName>
        <fullName evidence="1">Ribbon-helix-helix domain-containing protein</fullName>
    </recommendedName>
</protein>
<reference evidence="2" key="1">
    <citation type="journal article" date="2014" name="Int. J. Syst. Evol. Microbiol.">
        <title>Complete genome sequence of Corynebacterium casei LMG S-19264T (=DSM 44701T), isolated from a smear-ripened cheese.</title>
        <authorList>
            <consortium name="US DOE Joint Genome Institute (JGI-PGF)"/>
            <person name="Walter F."/>
            <person name="Albersmeier A."/>
            <person name="Kalinowski J."/>
            <person name="Ruckert C."/>
        </authorList>
    </citation>
    <scope>NUCLEOTIDE SEQUENCE</scope>
    <source>
        <strain evidence="2">CGMCC 1.15725</strain>
    </source>
</reference>
<reference evidence="2" key="2">
    <citation type="submission" date="2020-09" db="EMBL/GenBank/DDBJ databases">
        <authorList>
            <person name="Sun Q."/>
            <person name="Zhou Y."/>
        </authorList>
    </citation>
    <scope>NUCLEOTIDE SEQUENCE</scope>
    <source>
        <strain evidence="2">CGMCC 1.15725</strain>
    </source>
</reference>
<feature type="domain" description="Ribbon-helix-helix" evidence="1">
    <location>
        <begin position="16"/>
        <end position="83"/>
    </location>
</feature>
<dbReference type="Pfam" id="PF13467">
    <property type="entry name" value="RHH_4"/>
    <property type="match status" value="1"/>
</dbReference>
<evidence type="ECO:0000313" key="3">
    <source>
        <dbReference type="Proteomes" id="UP000646365"/>
    </source>
</evidence>